<organism evidence="1 2">
    <name type="scientific">Temnothorax curvispinosus</name>
    <dbReference type="NCBI Taxonomy" id="300111"/>
    <lineage>
        <taxon>Eukaryota</taxon>
        <taxon>Metazoa</taxon>
        <taxon>Ecdysozoa</taxon>
        <taxon>Arthropoda</taxon>
        <taxon>Hexapoda</taxon>
        <taxon>Insecta</taxon>
        <taxon>Pterygota</taxon>
        <taxon>Neoptera</taxon>
        <taxon>Endopterygota</taxon>
        <taxon>Hymenoptera</taxon>
        <taxon>Apocrita</taxon>
        <taxon>Aculeata</taxon>
        <taxon>Formicoidea</taxon>
        <taxon>Formicidae</taxon>
        <taxon>Myrmicinae</taxon>
        <taxon>Temnothorax</taxon>
    </lineage>
</organism>
<accession>A0A6J1PRJ5</accession>
<dbReference type="RefSeq" id="XP_024872374.1">
    <property type="nucleotide sequence ID" value="XM_025016606.1"/>
</dbReference>
<evidence type="ECO:0000313" key="2">
    <source>
        <dbReference type="RefSeq" id="XP_024872374.1"/>
    </source>
</evidence>
<dbReference type="PANTHER" id="PTHR19446">
    <property type="entry name" value="REVERSE TRANSCRIPTASES"/>
    <property type="match status" value="1"/>
</dbReference>
<evidence type="ECO:0000313" key="1">
    <source>
        <dbReference type="Proteomes" id="UP000504618"/>
    </source>
</evidence>
<sequence>MSKKIIVWNEEARQLYRERTEEWNETEDQKMESVDRKWEKLKNGILGALVYKDIKVKKRRKIGHKDWWDRSCTRKKREVKRKYRRWRCGKGSKEDYLEEKKCLKGWLESKRMEKRMREEEELRKLKDKKKIWNYIDSRRKKKEWKENNIPKKNWRSYFMELLGGTEMVGREEALEMRAMGTEERNEEQVQDTDRELQEEEIVRAVRNMKLGKAAGVDGIPMEAWLYGGAAVRGGLIDLLKLIWKESKIPTEWRTSIVVLYKRGDKERTENYREISLLCTAYKVYAEILRNRLEEIMERKGMIPDSQAGFRKGGPRWLIYLS</sequence>
<dbReference type="Proteomes" id="UP000504618">
    <property type="component" value="Unplaced"/>
</dbReference>
<name>A0A6J1PRJ5_9HYME</name>
<protein>
    <submittedName>
        <fullName evidence="2">Uncharacterized protein LOC112454952</fullName>
    </submittedName>
</protein>
<dbReference type="GeneID" id="112454952"/>
<dbReference type="AlphaFoldDB" id="A0A6J1PRJ5"/>
<reference evidence="2" key="1">
    <citation type="submission" date="2025-08" db="UniProtKB">
        <authorList>
            <consortium name="RefSeq"/>
        </authorList>
    </citation>
    <scope>IDENTIFICATION</scope>
    <source>
        <tissue evidence="2">Whole body</tissue>
    </source>
</reference>
<proteinExistence type="predicted"/>
<gene>
    <name evidence="2" type="primary">LOC112454952</name>
</gene>
<dbReference type="OrthoDB" id="7555409at2759"/>
<keyword evidence="1" id="KW-1185">Reference proteome</keyword>